<accession>A0A918QVZ2</accession>
<reference evidence="4" key="1">
    <citation type="journal article" date="2014" name="Int. J. Syst. Evol. Microbiol.">
        <title>Complete genome sequence of Corynebacterium casei LMG S-19264T (=DSM 44701T), isolated from a smear-ripened cheese.</title>
        <authorList>
            <consortium name="US DOE Joint Genome Institute (JGI-PGF)"/>
            <person name="Walter F."/>
            <person name="Albersmeier A."/>
            <person name="Kalinowski J."/>
            <person name="Ruckert C."/>
        </authorList>
    </citation>
    <scope>NUCLEOTIDE SEQUENCE</scope>
    <source>
        <strain evidence="4">JCM 5016</strain>
    </source>
</reference>
<keyword evidence="1" id="KW-0378">Hydrolase</keyword>
<proteinExistence type="predicted"/>
<dbReference type="EMBL" id="BMWH01000002">
    <property type="protein sequence ID" value="GGZ72358.1"/>
    <property type="molecule type" value="Genomic_DNA"/>
</dbReference>
<dbReference type="InterPro" id="IPR029021">
    <property type="entry name" value="Prot-tyrosine_phosphatase-like"/>
</dbReference>
<comment type="caution">
    <text evidence="4">The sequence shown here is derived from an EMBL/GenBank/DDBJ whole genome shotgun (WGS) entry which is preliminary data.</text>
</comment>
<evidence type="ECO:0000256" key="1">
    <source>
        <dbReference type="ARBA" id="ARBA00022801"/>
    </source>
</evidence>
<feature type="domain" description="Swiss Army Knife protein DSP-PTPase phosphatase" evidence="3">
    <location>
        <begin position="99"/>
        <end position="142"/>
    </location>
</feature>
<dbReference type="SUPFAM" id="SSF52799">
    <property type="entry name" value="(Phosphotyrosine protein) phosphatases II"/>
    <property type="match status" value="1"/>
</dbReference>
<gene>
    <name evidence="4" type="ORF">GCM10010389_07140</name>
</gene>
<dbReference type="Gene3D" id="3.90.190.10">
    <property type="entry name" value="Protein tyrosine phosphatase superfamily"/>
    <property type="match status" value="1"/>
</dbReference>
<dbReference type="InterPro" id="IPR057023">
    <property type="entry name" value="PTP-SAK"/>
</dbReference>
<protein>
    <recommendedName>
        <fullName evidence="3">Swiss Army Knife protein DSP-PTPase phosphatase domain-containing protein</fullName>
    </recommendedName>
</protein>
<keyword evidence="5" id="KW-1185">Reference proteome</keyword>
<reference evidence="4" key="2">
    <citation type="submission" date="2020-09" db="EMBL/GenBank/DDBJ databases">
        <authorList>
            <person name="Sun Q."/>
            <person name="Ohkuma M."/>
        </authorList>
    </citation>
    <scope>NUCLEOTIDE SEQUENCE</scope>
    <source>
        <strain evidence="4">JCM 5016</strain>
    </source>
</reference>
<evidence type="ECO:0000313" key="4">
    <source>
        <dbReference type="EMBL" id="GGZ72358.1"/>
    </source>
</evidence>
<dbReference type="AlphaFoldDB" id="A0A918QVZ2"/>
<dbReference type="Pfam" id="PF22784">
    <property type="entry name" value="PTP-SAK"/>
    <property type="match status" value="1"/>
</dbReference>
<organism evidence="4 5">
    <name type="scientific">Streptomyces echinoruber</name>
    <dbReference type="NCBI Taxonomy" id="68898"/>
    <lineage>
        <taxon>Bacteria</taxon>
        <taxon>Bacillati</taxon>
        <taxon>Actinomycetota</taxon>
        <taxon>Actinomycetes</taxon>
        <taxon>Kitasatosporales</taxon>
        <taxon>Streptomycetaceae</taxon>
        <taxon>Streptomyces</taxon>
    </lineage>
</organism>
<name>A0A918QVZ2_9ACTN</name>
<feature type="region of interest" description="Disordered" evidence="2">
    <location>
        <begin position="1"/>
        <end position="35"/>
    </location>
</feature>
<evidence type="ECO:0000256" key="2">
    <source>
        <dbReference type="SAM" id="MobiDB-lite"/>
    </source>
</evidence>
<evidence type="ECO:0000259" key="3">
    <source>
        <dbReference type="Pfam" id="PF22784"/>
    </source>
</evidence>
<dbReference type="GO" id="GO:0016791">
    <property type="term" value="F:phosphatase activity"/>
    <property type="evidence" value="ECO:0007669"/>
    <property type="project" value="UniProtKB-ARBA"/>
</dbReference>
<evidence type="ECO:0000313" key="5">
    <source>
        <dbReference type="Proteomes" id="UP000623010"/>
    </source>
</evidence>
<feature type="compositionally biased region" description="Basic and acidic residues" evidence="2">
    <location>
        <begin position="1"/>
        <end position="11"/>
    </location>
</feature>
<sequence length="175" mass="19398">MTEPTPPRDEPTPPCDEPARPHGGPAGPWDERAPGVLRLPSGRLVRGRGLRRPLDPAAPLPTYGVYLLGRRPPDVPWEAHWLRWPDFRLPADREAARAVLTEVWERAATERVELACGGGRGRTGTALACLAVLDGVPAARAVAYVREHYDRRAVETPWQRRYVRTFPAAGRRGHG</sequence>
<dbReference type="Proteomes" id="UP000623010">
    <property type="component" value="Unassembled WGS sequence"/>
</dbReference>